<dbReference type="OrthoDB" id="6555107at2"/>
<dbReference type="Proteomes" id="UP000449846">
    <property type="component" value="Unassembled WGS sequence"/>
</dbReference>
<name>A0A844HQH6_9RHOB</name>
<evidence type="ECO:0000313" key="3">
    <source>
        <dbReference type="Proteomes" id="UP000449846"/>
    </source>
</evidence>
<gene>
    <name evidence="2" type="ORF">GL300_19070</name>
</gene>
<dbReference type="RefSeq" id="WP_155041273.1">
    <property type="nucleotide sequence ID" value="NZ_WMIG01000014.1"/>
</dbReference>
<keyword evidence="3" id="KW-1185">Reference proteome</keyword>
<comment type="caution">
    <text evidence="2">The sequence shown here is derived from an EMBL/GenBank/DDBJ whole genome shotgun (WGS) entry which is preliminary data.</text>
</comment>
<evidence type="ECO:0000313" key="2">
    <source>
        <dbReference type="EMBL" id="MTH61318.1"/>
    </source>
</evidence>
<proteinExistence type="predicted"/>
<accession>A0A844HQH6</accession>
<reference evidence="2 3" key="1">
    <citation type="submission" date="2019-11" db="EMBL/GenBank/DDBJ databases">
        <authorList>
            <person name="Dong K."/>
        </authorList>
    </citation>
    <scope>NUCLEOTIDE SEQUENCE [LARGE SCALE GENOMIC DNA]</scope>
    <source>
        <strain evidence="2 3">NBRC 112902</strain>
    </source>
</reference>
<feature type="region of interest" description="Disordered" evidence="1">
    <location>
        <begin position="1"/>
        <end position="23"/>
    </location>
</feature>
<dbReference type="EMBL" id="WMIG01000014">
    <property type="protein sequence ID" value="MTH61318.1"/>
    <property type="molecule type" value="Genomic_DNA"/>
</dbReference>
<organism evidence="2 3">
    <name type="scientific">Paracoccus litorisediminis</name>
    <dbReference type="NCBI Taxonomy" id="2006130"/>
    <lineage>
        <taxon>Bacteria</taxon>
        <taxon>Pseudomonadati</taxon>
        <taxon>Pseudomonadota</taxon>
        <taxon>Alphaproteobacteria</taxon>
        <taxon>Rhodobacterales</taxon>
        <taxon>Paracoccaceae</taxon>
        <taxon>Paracoccus</taxon>
    </lineage>
</organism>
<protein>
    <submittedName>
        <fullName evidence="2">Uncharacterized protein</fullName>
    </submittedName>
</protein>
<dbReference type="AlphaFoldDB" id="A0A844HQH6"/>
<evidence type="ECO:0000256" key="1">
    <source>
        <dbReference type="SAM" id="MobiDB-lite"/>
    </source>
</evidence>
<sequence>MSVTDSRTVGPLPAQNGLSSGLGIDEEVDTKQFNLTLQEGYRFYDSDSIMLDALAGARYWPISNCLTVSALGQSRRFKENFSWLDPLVGARMFATTNEAWCVQAKKILAV</sequence>